<dbReference type="AlphaFoldDB" id="A0A396RQ31"/>
<evidence type="ECO:0000313" key="4">
    <source>
        <dbReference type="Proteomes" id="UP000266693"/>
    </source>
</evidence>
<keyword evidence="4" id="KW-1185">Reference proteome</keyword>
<dbReference type="Proteomes" id="UP000266693">
    <property type="component" value="Unassembled WGS sequence"/>
</dbReference>
<dbReference type="OrthoDB" id="7478143at2"/>
<name>A0A396RQ31_9SPHN</name>
<protein>
    <submittedName>
        <fullName evidence="3">DUF2807 domain-containing protein</fullName>
    </submittedName>
</protein>
<accession>A0A396RQ31</accession>
<keyword evidence="1" id="KW-0732">Signal</keyword>
<dbReference type="InterPro" id="IPR021255">
    <property type="entry name" value="DUF2807"/>
</dbReference>
<organism evidence="3 4">
    <name type="scientific">Sphingomonas gilva</name>
    <dbReference type="NCBI Taxonomy" id="2305907"/>
    <lineage>
        <taxon>Bacteria</taxon>
        <taxon>Pseudomonadati</taxon>
        <taxon>Pseudomonadota</taxon>
        <taxon>Alphaproteobacteria</taxon>
        <taxon>Sphingomonadales</taxon>
        <taxon>Sphingomonadaceae</taxon>
        <taxon>Sphingomonas</taxon>
    </lineage>
</organism>
<feature type="chain" id="PRO_5017336558" evidence="1">
    <location>
        <begin position="19"/>
        <end position="229"/>
    </location>
</feature>
<dbReference type="RefSeq" id="WP_118862184.1">
    <property type="nucleotide sequence ID" value="NZ_QWLV01000001.1"/>
</dbReference>
<dbReference type="Gene3D" id="2.160.20.120">
    <property type="match status" value="1"/>
</dbReference>
<comment type="caution">
    <text evidence="3">The sequence shown here is derived from an EMBL/GenBank/DDBJ whole genome shotgun (WGS) entry which is preliminary data.</text>
</comment>
<evidence type="ECO:0000313" key="3">
    <source>
        <dbReference type="EMBL" id="RHW18677.1"/>
    </source>
</evidence>
<dbReference type="Pfam" id="PF10988">
    <property type="entry name" value="DUF2807"/>
    <property type="match status" value="1"/>
</dbReference>
<reference evidence="3 4" key="1">
    <citation type="submission" date="2018-08" db="EMBL/GenBank/DDBJ databases">
        <title>The multiple taxonomic identification of Sphingomonas gilva.</title>
        <authorList>
            <person name="Zhu D."/>
            <person name="Zheng S."/>
        </authorList>
    </citation>
    <scope>NUCLEOTIDE SEQUENCE [LARGE SCALE GENOMIC DNA]</scope>
    <source>
        <strain evidence="3 4">ZDH117</strain>
    </source>
</reference>
<feature type="domain" description="Putative auto-transporter adhesin head GIN" evidence="2">
    <location>
        <begin position="27"/>
        <end position="213"/>
    </location>
</feature>
<evidence type="ECO:0000259" key="2">
    <source>
        <dbReference type="Pfam" id="PF10988"/>
    </source>
</evidence>
<proteinExistence type="predicted"/>
<feature type="signal peptide" evidence="1">
    <location>
        <begin position="1"/>
        <end position="18"/>
    </location>
</feature>
<dbReference type="EMBL" id="QWLV01000001">
    <property type="protein sequence ID" value="RHW18677.1"/>
    <property type="molecule type" value="Genomic_DNA"/>
</dbReference>
<gene>
    <name evidence="3" type="ORF">D1610_00460</name>
</gene>
<sequence length="229" mass="23249">MLTRLVLLLLLLAAPAAAAERSYSVTDFDRIRVEGPFRITVTTGSAVTARAEGDQRALDGLVLRVDGRTLVVRMGDRGWGGYPGETPPPPSIRLTAPNLRAAVVTGGAVLDISAMKAPRVDLTLTGSGSITAPAIEADRLVASLMGTGRLVMGGRALIASVQSRGAGDIDASALAVGDLTVNSESAGEAKFNAERSVRVVSLGAGAISVAGDAACTVQSTGVGPVACNR</sequence>
<evidence type="ECO:0000256" key="1">
    <source>
        <dbReference type="SAM" id="SignalP"/>
    </source>
</evidence>